<organism evidence="4 5">
    <name type="scientific">Cordyceps confragosa</name>
    <name type="common">Lecanicillium lecanii</name>
    <dbReference type="NCBI Taxonomy" id="2714763"/>
    <lineage>
        <taxon>Eukaryota</taxon>
        <taxon>Fungi</taxon>
        <taxon>Dikarya</taxon>
        <taxon>Ascomycota</taxon>
        <taxon>Pezizomycotina</taxon>
        <taxon>Sordariomycetes</taxon>
        <taxon>Hypocreomycetidae</taxon>
        <taxon>Hypocreales</taxon>
        <taxon>Cordycipitaceae</taxon>
        <taxon>Akanthomyces</taxon>
    </lineage>
</organism>
<evidence type="ECO:0000313" key="4">
    <source>
        <dbReference type="EMBL" id="OAR00178.1"/>
    </source>
</evidence>
<evidence type="ECO:0000256" key="1">
    <source>
        <dbReference type="ARBA" id="ARBA00038215"/>
    </source>
</evidence>
<dbReference type="Gene3D" id="2.40.128.600">
    <property type="match status" value="1"/>
</dbReference>
<protein>
    <recommendedName>
        <fullName evidence="6">Beta-lactamase-related domain-containing protein</fullName>
    </recommendedName>
</protein>
<evidence type="ECO:0000313" key="5">
    <source>
        <dbReference type="Proteomes" id="UP000243081"/>
    </source>
</evidence>
<accession>A0A179IBW9</accession>
<dbReference type="PANTHER" id="PTHR46825:SF14">
    <property type="entry name" value="BETA-LACTAMASE-RELATED DOMAIN-CONTAINING PROTEIN"/>
    <property type="match status" value="1"/>
</dbReference>
<feature type="domain" description="Beta-lactamase-related" evidence="2">
    <location>
        <begin position="28"/>
        <end position="356"/>
    </location>
</feature>
<evidence type="ECO:0000259" key="3">
    <source>
        <dbReference type="Pfam" id="PF11954"/>
    </source>
</evidence>
<reference evidence="4 5" key="1">
    <citation type="submission" date="2016-03" db="EMBL/GenBank/DDBJ databases">
        <title>Fine-scale spatial genetic structure of a fungal parasite of coffee scale insects.</title>
        <authorList>
            <person name="Jackson D."/>
            <person name="Zemenick K.A."/>
            <person name="Malloure B."/>
            <person name="Quandt C.A."/>
            <person name="James T.Y."/>
        </authorList>
    </citation>
    <scope>NUCLEOTIDE SEQUENCE [LARGE SCALE GENOMIC DNA]</scope>
    <source>
        <strain evidence="4 5">UM487</strain>
    </source>
</reference>
<gene>
    <name evidence="4" type="ORF">LLEC1_04807</name>
</gene>
<comment type="caution">
    <text evidence="4">The sequence shown here is derived from an EMBL/GenBank/DDBJ whole genome shotgun (WGS) entry which is preliminary data.</text>
</comment>
<dbReference type="AlphaFoldDB" id="A0A179IBW9"/>
<dbReference type="Proteomes" id="UP000243081">
    <property type="component" value="Unassembled WGS sequence"/>
</dbReference>
<dbReference type="InterPro" id="IPR021860">
    <property type="entry name" value="Peptidase_S12_Pab87-rel_C"/>
</dbReference>
<dbReference type="SUPFAM" id="SSF56601">
    <property type="entry name" value="beta-lactamase/transpeptidase-like"/>
    <property type="match status" value="1"/>
</dbReference>
<dbReference type="EMBL" id="LUKN01001817">
    <property type="protein sequence ID" value="OAR00178.1"/>
    <property type="molecule type" value="Genomic_DNA"/>
</dbReference>
<evidence type="ECO:0000259" key="2">
    <source>
        <dbReference type="Pfam" id="PF00144"/>
    </source>
</evidence>
<dbReference type="PANTHER" id="PTHR46825">
    <property type="entry name" value="D-ALANYL-D-ALANINE-CARBOXYPEPTIDASE/ENDOPEPTIDASE AMPH"/>
    <property type="match status" value="1"/>
</dbReference>
<dbReference type="OrthoDB" id="5946976at2759"/>
<comment type="similarity">
    <text evidence="1">Belongs to the peptidase S12 family.</text>
</comment>
<dbReference type="OMA" id="RLGSYEN"/>
<feature type="non-terminal residue" evidence="4">
    <location>
        <position position="520"/>
    </location>
</feature>
<dbReference type="InterPro" id="IPR012338">
    <property type="entry name" value="Beta-lactam/transpept-like"/>
</dbReference>
<name>A0A179IBW9_CORDF</name>
<dbReference type="Gene3D" id="3.40.710.10">
    <property type="entry name" value="DD-peptidase/beta-lactamase superfamily"/>
    <property type="match status" value="1"/>
</dbReference>
<proteinExistence type="inferred from homology"/>
<feature type="domain" description="Peptidase S12 Pab87-related C-terminal" evidence="3">
    <location>
        <begin position="407"/>
        <end position="510"/>
    </location>
</feature>
<dbReference type="InterPro" id="IPR001466">
    <property type="entry name" value="Beta-lactam-related"/>
</dbReference>
<evidence type="ECO:0008006" key="6">
    <source>
        <dbReference type="Google" id="ProtNLM"/>
    </source>
</evidence>
<keyword evidence="5" id="KW-1185">Reference proteome</keyword>
<dbReference type="Pfam" id="PF00144">
    <property type="entry name" value="Beta-lactamase"/>
    <property type="match status" value="1"/>
</dbReference>
<sequence length="520" mass="56283">ASQEHVTSIVARIRKTDDAINQIRVIAGNAGIALGVLHYGQVIYQANYGYRDVAGGVPPDSDTVFPVGSMTKAMVSAQLASLVEDGKVSLETKLSELIPEYHPENNSLKLNELATEANLADLLAHRLGLTAGNNFWSQKGQQVLVDKSETARIVGFLQPLAPFRAKFVYSNWSYGLAGEILERLSGEGLGPLLRKSLFEPLGMLQTTLGTPGGGNVSPPAYDDSKARAGAGACKSTVNDLLKLYAAWMTAANDQASAGRTSTPGSPFKRTALQWTAHSKINDDSDYGLGWVLTNLPAKVGLVGVNGYEAPELPVVAEGTKPRRLIYHQGSVCGGLSAVYLLPETETAIVVLGNSFDLCDTPDWISQVLLEAILDAQKPNDYVKLAAETACNALSHHQATIDKLAAEQEHGTKSKPLSAYIGRYFNEMGNFFLEFTVSEEHGGLTMTPQGCAQSAYDLQHYHHDVFFWPCDRDAESKQALYPQFAIGFHKVSFEVDAQENAVSCSWQIDKAIPDGETFTKK</sequence>
<dbReference type="Pfam" id="PF11954">
    <property type="entry name" value="DUF3471"/>
    <property type="match status" value="1"/>
</dbReference>
<dbReference type="InterPro" id="IPR050491">
    <property type="entry name" value="AmpC-like"/>
</dbReference>
<feature type="non-terminal residue" evidence="4">
    <location>
        <position position="1"/>
    </location>
</feature>